<evidence type="ECO:0000313" key="2">
    <source>
        <dbReference type="Proteomes" id="UP001291623"/>
    </source>
</evidence>
<keyword evidence="2" id="KW-1185">Reference proteome</keyword>
<evidence type="ECO:0000313" key="1">
    <source>
        <dbReference type="EMBL" id="KAK4353976.1"/>
    </source>
</evidence>
<name>A0AAE1RN09_9SOLA</name>
<dbReference type="AlphaFoldDB" id="A0AAE1RN09"/>
<sequence length="75" mass="8331">MASAEGNEVRMRVIELGKRVRQSMMDGGDFPMEMDSFIAHITRDAHSNWILGFSATIPTASIAIVELRVFDNFAA</sequence>
<comment type="caution">
    <text evidence="1">The sequence shown here is derived from an EMBL/GenBank/DDBJ whole genome shotgun (WGS) entry which is preliminary data.</text>
</comment>
<gene>
    <name evidence="1" type="ORF">RND71_026170</name>
</gene>
<accession>A0AAE1RN09</accession>
<reference evidence="1" key="1">
    <citation type="submission" date="2023-12" db="EMBL/GenBank/DDBJ databases">
        <title>Genome assembly of Anisodus tanguticus.</title>
        <authorList>
            <person name="Wang Y.-J."/>
        </authorList>
    </citation>
    <scope>NUCLEOTIDE SEQUENCE</scope>
    <source>
        <strain evidence="1">KB-2021</strain>
        <tissue evidence="1">Leaf</tissue>
    </source>
</reference>
<dbReference type="EMBL" id="JAVYJV010000014">
    <property type="protein sequence ID" value="KAK4353976.1"/>
    <property type="molecule type" value="Genomic_DNA"/>
</dbReference>
<proteinExistence type="predicted"/>
<organism evidence="1 2">
    <name type="scientific">Anisodus tanguticus</name>
    <dbReference type="NCBI Taxonomy" id="243964"/>
    <lineage>
        <taxon>Eukaryota</taxon>
        <taxon>Viridiplantae</taxon>
        <taxon>Streptophyta</taxon>
        <taxon>Embryophyta</taxon>
        <taxon>Tracheophyta</taxon>
        <taxon>Spermatophyta</taxon>
        <taxon>Magnoliopsida</taxon>
        <taxon>eudicotyledons</taxon>
        <taxon>Gunneridae</taxon>
        <taxon>Pentapetalae</taxon>
        <taxon>asterids</taxon>
        <taxon>lamiids</taxon>
        <taxon>Solanales</taxon>
        <taxon>Solanaceae</taxon>
        <taxon>Solanoideae</taxon>
        <taxon>Hyoscyameae</taxon>
        <taxon>Anisodus</taxon>
    </lineage>
</organism>
<protein>
    <submittedName>
        <fullName evidence="1">Uncharacterized protein</fullName>
    </submittedName>
</protein>
<dbReference type="Proteomes" id="UP001291623">
    <property type="component" value="Unassembled WGS sequence"/>
</dbReference>